<dbReference type="InterPro" id="IPR017244">
    <property type="entry name" value="23SrRNA_methyltr_KL"/>
</dbReference>
<dbReference type="Gene3D" id="3.40.50.150">
    <property type="entry name" value="Vaccinia Virus protein VP39"/>
    <property type="match status" value="2"/>
</dbReference>
<dbReference type="EC" id="2.1.1.173" evidence="9"/>
<dbReference type="GO" id="GO:0003723">
    <property type="term" value="F:RNA binding"/>
    <property type="evidence" value="ECO:0007669"/>
    <property type="project" value="UniProtKB-UniRule"/>
</dbReference>
<dbReference type="InterPro" id="IPR000241">
    <property type="entry name" value="RlmKL-like_Mtase"/>
</dbReference>
<organism evidence="9 10">
    <name type="scientific">Litorivicinus lipolyticus</name>
    <dbReference type="NCBI Taxonomy" id="418701"/>
    <lineage>
        <taxon>Bacteria</taxon>
        <taxon>Pseudomonadati</taxon>
        <taxon>Pseudomonadota</taxon>
        <taxon>Gammaproteobacteria</taxon>
        <taxon>Oceanospirillales</taxon>
        <taxon>Litorivicinaceae</taxon>
        <taxon>Litorivicinus</taxon>
    </lineage>
</organism>
<evidence type="ECO:0000313" key="10">
    <source>
        <dbReference type="Proteomes" id="UP000388235"/>
    </source>
</evidence>
<dbReference type="InterPro" id="IPR029063">
    <property type="entry name" value="SAM-dependent_MTases_sf"/>
</dbReference>
<dbReference type="OrthoDB" id="9809404at2"/>
<keyword evidence="2" id="KW-0698">rRNA processing</keyword>
<dbReference type="NCBIfam" id="NF008748">
    <property type="entry name" value="PRK11783.1"/>
    <property type="match status" value="1"/>
</dbReference>
<gene>
    <name evidence="9" type="primary">rlmKL</name>
    <name evidence="9" type="ORF">GH975_06965</name>
</gene>
<proteinExistence type="predicted"/>
<dbReference type="Proteomes" id="UP000388235">
    <property type="component" value="Chromosome"/>
</dbReference>
<dbReference type="SUPFAM" id="SSF53335">
    <property type="entry name" value="S-adenosyl-L-methionine-dependent methyltransferases"/>
    <property type="match status" value="2"/>
</dbReference>
<evidence type="ECO:0000256" key="6">
    <source>
        <dbReference type="PROSITE-ProRule" id="PRU00529"/>
    </source>
</evidence>
<feature type="region of interest" description="Disordered" evidence="7">
    <location>
        <begin position="694"/>
        <end position="716"/>
    </location>
</feature>
<evidence type="ECO:0000259" key="8">
    <source>
        <dbReference type="PROSITE" id="PS51165"/>
    </source>
</evidence>
<dbReference type="PANTHER" id="PTHR47313">
    <property type="entry name" value="RIBOSOMAL RNA LARGE SUBUNIT METHYLTRANSFERASE K/L"/>
    <property type="match status" value="1"/>
</dbReference>
<dbReference type="EMBL" id="CP045871">
    <property type="protein sequence ID" value="QGG80325.1"/>
    <property type="molecule type" value="Genomic_DNA"/>
</dbReference>
<dbReference type="InterPro" id="IPR054170">
    <property type="entry name" value="RlmL_1st"/>
</dbReference>
<evidence type="ECO:0000256" key="4">
    <source>
        <dbReference type="ARBA" id="ARBA00022679"/>
    </source>
</evidence>
<dbReference type="InterPro" id="IPR053943">
    <property type="entry name" value="RlmKL-like_Mtase_CS"/>
</dbReference>
<dbReference type="InterPro" id="IPR019614">
    <property type="entry name" value="SAM-dep_methyl-trfase"/>
</dbReference>
<dbReference type="KEGG" id="llp:GH975_06965"/>
<name>A0A5Q2QH26_9GAMM</name>
<protein>
    <submittedName>
        <fullName evidence="9">Bifunctional 23S rRNA (Guanine(2069)-N(7))-methyltransferase RlmK/23S rRNA (Guanine(2445)-N(2))-methyltransferase RlmL</fullName>
        <ecNumber evidence="9">2.1.1.173</ecNumber>
        <ecNumber evidence="9">2.1.1.264</ecNumber>
    </submittedName>
</protein>
<dbReference type="Pfam" id="PF10672">
    <property type="entry name" value="Methyltrans_SAM"/>
    <property type="match status" value="1"/>
</dbReference>
<keyword evidence="3 9" id="KW-0489">Methyltransferase</keyword>
<dbReference type="InterPro" id="IPR004114">
    <property type="entry name" value="THUMP_dom"/>
</dbReference>
<sequence>MPTRPNGSGTWSFARPHKEISTMKLILSAPGGLEDLVAQQSAQLGCDVEHVTPGEVRVHIEDPAKLYDLLLWLRHTSRIILPLAEGPVEGDEDLYRLTQRVDWTRHLPLVPGFRVDVFGSAEWIRDRRYPAVIVKDAIVDQFRDKFDDRPNSGSDEPNRVEVRFNRGRATVGLNLAGEPLDRRGYRAPGHPATLREGLGAALLERARWTPETPLMDPFCGSGTLIIEAALIASGQAPGLYRENSAEHWLRYKPDAMAAARARAVKKRREPPREPRLWGRDIDPAFIQLCRKQADDMGLTPWVKFDVASIEELPDVERPDEWLVLTNPPWGKRLRTDDIEHLYETLGKTMKAHWPGARLALLTDRRELAQATGLRVGRRNAISAGVDKLHLHHYDIGPATAGQPVKTIEPSPDLAARLTKRYKHLRKWANRQGIEAYRIYDADIPEYSFVIDLYGDRIHVAEYEPPKQIDPVVARRRREQMLCTVAQVFEMAESDIVFKTRARGGDYERGEDDDWMEISEEGARLRVNLTRYNDTGVFLDHRGARRWLAQNASGKDCLNLFSYTATASVRMALAGARKVASVDLSPRYTRWAEQNFRMNKLAKEQHPLIQADVVEWIYNAPPAIYDMVLLDPPTFSNSARTDTVLDLKKDAASLLAEVHRVLRPGGQCLFSNNAKGFKLPKELEPAWSEVVPFTERTRDQDCPPSHRSGHKSWLLTK</sequence>
<dbReference type="PANTHER" id="PTHR47313:SF1">
    <property type="entry name" value="RIBOSOMAL RNA LARGE SUBUNIT METHYLTRANSFERASE K_L"/>
    <property type="match status" value="1"/>
</dbReference>
<dbReference type="GO" id="GO:0052915">
    <property type="term" value="F:23S rRNA (guanine(2445)-N(2))-methyltransferase activity"/>
    <property type="evidence" value="ECO:0007669"/>
    <property type="project" value="UniProtKB-EC"/>
</dbReference>
<dbReference type="CDD" id="cd02440">
    <property type="entry name" value="AdoMet_MTases"/>
    <property type="match status" value="1"/>
</dbReference>
<keyword evidence="6" id="KW-0694">RNA-binding</keyword>
<accession>A0A5Q2QH26</accession>
<keyword evidence="4 9" id="KW-0808">Transferase</keyword>
<keyword evidence="10" id="KW-1185">Reference proteome</keyword>
<dbReference type="EC" id="2.1.1.264" evidence="9"/>
<dbReference type="Gene3D" id="3.30.750.80">
    <property type="entry name" value="RNA methyltransferase domain (HRMD) like"/>
    <property type="match status" value="1"/>
</dbReference>
<dbReference type="CDD" id="cd11715">
    <property type="entry name" value="THUMP_AdoMetMT"/>
    <property type="match status" value="1"/>
</dbReference>
<dbReference type="PROSITE" id="PS51165">
    <property type="entry name" value="THUMP"/>
    <property type="match status" value="1"/>
</dbReference>
<dbReference type="GO" id="GO:0005737">
    <property type="term" value="C:cytoplasm"/>
    <property type="evidence" value="ECO:0007669"/>
    <property type="project" value="InterPro"/>
</dbReference>
<evidence type="ECO:0000256" key="7">
    <source>
        <dbReference type="SAM" id="MobiDB-lite"/>
    </source>
</evidence>
<evidence type="ECO:0000256" key="3">
    <source>
        <dbReference type="ARBA" id="ARBA00022603"/>
    </source>
</evidence>
<evidence type="ECO:0000256" key="5">
    <source>
        <dbReference type="ARBA" id="ARBA00022691"/>
    </source>
</evidence>
<dbReference type="Pfam" id="PF01170">
    <property type="entry name" value="UPF0020"/>
    <property type="match status" value="1"/>
</dbReference>
<keyword evidence="5" id="KW-0949">S-adenosyl-L-methionine</keyword>
<feature type="domain" description="THUMP" evidence="8">
    <location>
        <begin position="65"/>
        <end position="175"/>
    </location>
</feature>
<evidence type="ECO:0000313" key="9">
    <source>
        <dbReference type="EMBL" id="QGG80325.1"/>
    </source>
</evidence>
<evidence type="ECO:0000256" key="1">
    <source>
        <dbReference type="ARBA" id="ARBA00022490"/>
    </source>
</evidence>
<evidence type="ECO:0000256" key="2">
    <source>
        <dbReference type="ARBA" id="ARBA00022552"/>
    </source>
</evidence>
<dbReference type="Pfam" id="PF22020">
    <property type="entry name" value="RlmL_1st"/>
    <property type="match status" value="1"/>
</dbReference>
<keyword evidence="1" id="KW-0963">Cytoplasm</keyword>
<dbReference type="GO" id="GO:0070043">
    <property type="term" value="F:rRNA (guanine-N7-)-methyltransferase activity"/>
    <property type="evidence" value="ECO:0007669"/>
    <property type="project" value="TreeGrafter"/>
</dbReference>
<reference evidence="9 10" key="1">
    <citation type="submission" date="2019-11" db="EMBL/GenBank/DDBJ databases">
        <authorList>
            <person name="Khan S.A."/>
            <person name="Jeon C.O."/>
            <person name="Chun B.H."/>
        </authorList>
    </citation>
    <scope>NUCLEOTIDE SEQUENCE [LARGE SCALE GENOMIC DNA]</scope>
    <source>
        <strain evidence="9 10">IMCC 1097</strain>
    </source>
</reference>
<dbReference type="Gene3D" id="3.30.2130.30">
    <property type="match status" value="1"/>
</dbReference>
<dbReference type="PIRSF" id="PIRSF037618">
    <property type="entry name" value="RNA_Mtase_bacteria_prd"/>
    <property type="match status" value="1"/>
</dbReference>
<dbReference type="AlphaFoldDB" id="A0A5Q2QH26"/>
<dbReference type="PROSITE" id="PS01261">
    <property type="entry name" value="UPF0020"/>
    <property type="match status" value="1"/>
</dbReference>